<evidence type="ECO:0000313" key="5">
    <source>
        <dbReference type="EMBL" id="AJA10051.1"/>
    </source>
</evidence>
<dbReference type="HOGENOM" id="CLU_2411651_0_0_5"/>
<dbReference type="InterPro" id="IPR028082">
    <property type="entry name" value="Peripla_BP_I"/>
</dbReference>
<gene>
    <name evidence="5" type="ORF">SKP52_15875</name>
</gene>
<sequence length="92" mass="10151">MRFIARAGGEEHRAVPSLNQYPVEAIFCGEDVSVVGYDDMLLARLSTPALTTIEQDTLEAGRRLVSQVMDAHSEQFLDYLPTHLIARESCGA</sequence>
<dbReference type="PANTHER" id="PTHR30146:SF109">
    <property type="entry name" value="HTH-TYPE TRANSCRIPTIONAL REGULATOR GALS"/>
    <property type="match status" value="1"/>
</dbReference>
<protein>
    <recommendedName>
        <fullName evidence="4">Transcriptional regulator LacI/GalR-like sensor domain-containing protein</fullName>
    </recommendedName>
</protein>
<dbReference type="KEGG" id="sphk:SKP52_15875"/>
<feature type="domain" description="Transcriptional regulator LacI/GalR-like sensor" evidence="4">
    <location>
        <begin position="25"/>
        <end position="90"/>
    </location>
</feature>
<evidence type="ECO:0000313" key="6">
    <source>
        <dbReference type="Proteomes" id="UP000030907"/>
    </source>
</evidence>
<dbReference type="Proteomes" id="UP000030907">
    <property type="component" value="Chromosome"/>
</dbReference>
<evidence type="ECO:0000256" key="1">
    <source>
        <dbReference type="ARBA" id="ARBA00023015"/>
    </source>
</evidence>
<evidence type="ECO:0000259" key="4">
    <source>
        <dbReference type="Pfam" id="PF13377"/>
    </source>
</evidence>
<keyword evidence="6" id="KW-1185">Reference proteome</keyword>
<dbReference type="GO" id="GO:0003700">
    <property type="term" value="F:DNA-binding transcription factor activity"/>
    <property type="evidence" value="ECO:0007669"/>
    <property type="project" value="TreeGrafter"/>
</dbReference>
<keyword evidence="2" id="KW-0238">DNA-binding</keyword>
<dbReference type="RefSeq" id="WP_039576255.1">
    <property type="nucleotide sequence ID" value="NZ_CP009122.1"/>
</dbReference>
<name>A0A0A7PIV8_9SPHN</name>
<dbReference type="EMBL" id="CP009122">
    <property type="protein sequence ID" value="AJA10051.1"/>
    <property type="molecule type" value="Genomic_DNA"/>
</dbReference>
<dbReference type="Gene3D" id="3.40.50.2300">
    <property type="match status" value="2"/>
</dbReference>
<organism evidence="5 6">
    <name type="scientific">Sphingopyxis fribergensis</name>
    <dbReference type="NCBI Taxonomy" id="1515612"/>
    <lineage>
        <taxon>Bacteria</taxon>
        <taxon>Pseudomonadati</taxon>
        <taxon>Pseudomonadota</taxon>
        <taxon>Alphaproteobacteria</taxon>
        <taxon>Sphingomonadales</taxon>
        <taxon>Sphingomonadaceae</taxon>
        <taxon>Sphingopyxis</taxon>
    </lineage>
</organism>
<keyword evidence="1" id="KW-0805">Transcription regulation</keyword>
<reference evidence="5 6" key="1">
    <citation type="journal article" date="2015" name="Int. J. Syst. Evol. Microbiol.">
        <title>Description of Sphingopyxis fribergensis sp. nov. - a soil bacterium with the ability to degrade styrene and phenylacetic acid.</title>
        <authorList>
            <person name="Oelschlagel M."/>
            <person name="Ruckert C."/>
            <person name="Kalinowski J."/>
            <person name="Schmidt G."/>
            <person name="Schlomann M."/>
            <person name="Tischler D."/>
        </authorList>
    </citation>
    <scope>NUCLEOTIDE SEQUENCE [LARGE SCALE GENOMIC DNA]</scope>
    <source>
        <strain evidence="5 6">Kp5.2</strain>
    </source>
</reference>
<keyword evidence="3" id="KW-0804">Transcription</keyword>
<dbReference type="InterPro" id="IPR046335">
    <property type="entry name" value="LacI/GalR-like_sensor"/>
</dbReference>
<evidence type="ECO:0000256" key="3">
    <source>
        <dbReference type="ARBA" id="ARBA00023163"/>
    </source>
</evidence>
<proteinExistence type="predicted"/>
<dbReference type="GO" id="GO:0000976">
    <property type="term" value="F:transcription cis-regulatory region binding"/>
    <property type="evidence" value="ECO:0007669"/>
    <property type="project" value="TreeGrafter"/>
</dbReference>
<dbReference type="STRING" id="1515612.SKP52_15875"/>
<accession>A0A0A7PIV8</accession>
<dbReference type="PANTHER" id="PTHR30146">
    <property type="entry name" value="LACI-RELATED TRANSCRIPTIONAL REPRESSOR"/>
    <property type="match status" value="1"/>
</dbReference>
<evidence type="ECO:0000256" key="2">
    <source>
        <dbReference type="ARBA" id="ARBA00023125"/>
    </source>
</evidence>
<dbReference type="Pfam" id="PF13377">
    <property type="entry name" value="Peripla_BP_3"/>
    <property type="match status" value="1"/>
</dbReference>
<dbReference type="AlphaFoldDB" id="A0A0A7PIV8"/>
<dbReference type="SUPFAM" id="SSF53822">
    <property type="entry name" value="Periplasmic binding protein-like I"/>
    <property type="match status" value="1"/>
</dbReference>